<protein>
    <submittedName>
        <fullName evidence="1">Uncharacterized protein</fullName>
    </submittedName>
</protein>
<dbReference type="RefSeq" id="XP_060331567.1">
    <property type="nucleotide sequence ID" value="XM_060481686.1"/>
</dbReference>
<proteinExistence type="predicted"/>
<organism evidence="1 2">
    <name type="scientific">Armillaria tabescens</name>
    <name type="common">Ringless honey mushroom</name>
    <name type="synonym">Agaricus tabescens</name>
    <dbReference type="NCBI Taxonomy" id="1929756"/>
    <lineage>
        <taxon>Eukaryota</taxon>
        <taxon>Fungi</taxon>
        <taxon>Dikarya</taxon>
        <taxon>Basidiomycota</taxon>
        <taxon>Agaricomycotina</taxon>
        <taxon>Agaricomycetes</taxon>
        <taxon>Agaricomycetidae</taxon>
        <taxon>Agaricales</taxon>
        <taxon>Marasmiineae</taxon>
        <taxon>Physalacriaceae</taxon>
        <taxon>Desarmillaria</taxon>
    </lineage>
</organism>
<gene>
    <name evidence="1" type="ORF">EV420DRAFT_316329</name>
</gene>
<dbReference type="GeneID" id="85365234"/>
<dbReference type="AlphaFoldDB" id="A0AA39KGA6"/>
<feature type="non-terminal residue" evidence="1">
    <location>
        <position position="82"/>
    </location>
</feature>
<comment type="caution">
    <text evidence="1">The sequence shown here is derived from an EMBL/GenBank/DDBJ whole genome shotgun (WGS) entry which is preliminary data.</text>
</comment>
<keyword evidence="2" id="KW-1185">Reference proteome</keyword>
<dbReference type="Proteomes" id="UP001175211">
    <property type="component" value="Unassembled WGS sequence"/>
</dbReference>
<evidence type="ECO:0000313" key="1">
    <source>
        <dbReference type="EMBL" id="KAK0459341.1"/>
    </source>
</evidence>
<name>A0AA39KGA6_ARMTA</name>
<reference evidence="1" key="1">
    <citation type="submission" date="2023-06" db="EMBL/GenBank/DDBJ databases">
        <authorList>
            <consortium name="Lawrence Berkeley National Laboratory"/>
            <person name="Ahrendt S."/>
            <person name="Sahu N."/>
            <person name="Indic B."/>
            <person name="Wong-Bajracharya J."/>
            <person name="Merenyi Z."/>
            <person name="Ke H.-M."/>
            <person name="Monk M."/>
            <person name="Kocsube S."/>
            <person name="Drula E."/>
            <person name="Lipzen A."/>
            <person name="Balint B."/>
            <person name="Henrissat B."/>
            <person name="Andreopoulos B."/>
            <person name="Martin F.M."/>
            <person name="Harder C.B."/>
            <person name="Rigling D."/>
            <person name="Ford K.L."/>
            <person name="Foster G.D."/>
            <person name="Pangilinan J."/>
            <person name="Papanicolaou A."/>
            <person name="Barry K."/>
            <person name="LaButti K."/>
            <person name="Viragh M."/>
            <person name="Koriabine M."/>
            <person name="Yan M."/>
            <person name="Riley R."/>
            <person name="Champramary S."/>
            <person name="Plett K.L."/>
            <person name="Tsai I.J."/>
            <person name="Slot J."/>
            <person name="Sipos G."/>
            <person name="Plett J."/>
            <person name="Nagy L.G."/>
            <person name="Grigoriev I.V."/>
        </authorList>
    </citation>
    <scope>NUCLEOTIDE SEQUENCE</scope>
    <source>
        <strain evidence="1">CCBAS 213</strain>
    </source>
</reference>
<accession>A0AA39KGA6</accession>
<dbReference type="EMBL" id="JAUEPS010000015">
    <property type="protein sequence ID" value="KAK0459341.1"/>
    <property type="molecule type" value="Genomic_DNA"/>
</dbReference>
<sequence>SLQYFFNICKEAFYGQLLILADRETCRKRGAMKYWLMQTVVRDPFRATTHKDVILRARTLDTVIHNASIMNAVGTCGRYAIS</sequence>
<evidence type="ECO:0000313" key="2">
    <source>
        <dbReference type="Proteomes" id="UP001175211"/>
    </source>
</evidence>